<evidence type="ECO:0000256" key="4">
    <source>
        <dbReference type="ARBA" id="ARBA00023136"/>
    </source>
</evidence>
<evidence type="ECO:0000256" key="2">
    <source>
        <dbReference type="ARBA" id="ARBA00022692"/>
    </source>
</evidence>
<organism evidence="7 8">
    <name type="scientific">Actinoplanes sichuanensis</name>
    <dbReference type="NCBI Taxonomy" id="512349"/>
    <lineage>
        <taxon>Bacteria</taxon>
        <taxon>Bacillati</taxon>
        <taxon>Actinomycetota</taxon>
        <taxon>Actinomycetes</taxon>
        <taxon>Micromonosporales</taxon>
        <taxon>Micromonosporaceae</taxon>
        <taxon>Actinoplanes</taxon>
    </lineage>
</organism>
<evidence type="ECO:0000313" key="8">
    <source>
        <dbReference type="Proteomes" id="UP001597183"/>
    </source>
</evidence>
<feature type="transmembrane region" description="Helical" evidence="5">
    <location>
        <begin position="261"/>
        <end position="286"/>
    </location>
</feature>
<keyword evidence="8" id="KW-1185">Reference proteome</keyword>
<feature type="transmembrane region" description="Helical" evidence="5">
    <location>
        <begin position="72"/>
        <end position="93"/>
    </location>
</feature>
<evidence type="ECO:0000256" key="5">
    <source>
        <dbReference type="SAM" id="Phobius"/>
    </source>
</evidence>
<feature type="transmembrane region" description="Helical" evidence="5">
    <location>
        <begin position="43"/>
        <end position="60"/>
    </location>
</feature>
<keyword evidence="3 5" id="KW-1133">Transmembrane helix</keyword>
<feature type="transmembrane region" description="Helical" evidence="5">
    <location>
        <begin position="327"/>
        <end position="345"/>
    </location>
</feature>
<evidence type="ECO:0000259" key="6">
    <source>
        <dbReference type="PROSITE" id="PS50850"/>
    </source>
</evidence>
<dbReference type="InterPro" id="IPR020846">
    <property type="entry name" value="MFS_dom"/>
</dbReference>
<name>A0ABW4A157_9ACTN</name>
<feature type="transmembrane region" description="Helical" evidence="5">
    <location>
        <begin position="220"/>
        <end position="240"/>
    </location>
</feature>
<proteinExistence type="predicted"/>
<feature type="transmembrane region" description="Helical" evidence="5">
    <location>
        <begin position="412"/>
        <end position="431"/>
    </location>
</feature>
<dbReference type="SUPFAM" id="SSF103473">
    <property type="entry name" value="MFS general substrate transporter"/>
    <property type="match status" value="1"/>
</dbReference>
<evidence type="ECO:0000256" key="3">
    <source>
        <dbReference type="ARBA" id="ARBA00022989"/>
    </source>
</evidence>
<evidence type="ECO:0000256" key="1">
    <source>
        <dbReference type="ARBA" id="ARBA00004651"/>
    </source>
</evidence>
<dbReference type="InterPro" id="IPR011701">
    <property type="entry name" value="MFS"/>
</dbReference>
<evidence type="ECO:0000313" key="7">
    <source>
        <dbReference type="EMBL" id="MFD1364204.1"/>
    </source>
</evidence>
<dbReference type="EMBL" id="JBHTMK010000004">
    <property type="protein sequence ID" value="MFD1364204.1"/>
    <property type="molecule type" value="Genomic_DNA"/>
</dbReference>
<gene>
    <name evidence="7" type="ORF">ACFQ5G_02480</name>
</gene>
<dbReference type="Gene3D" id="1.20.1250.20">
    <property type="entry name" value="MFS general substrate transporter like domains"/>
    <property type="match status" value="1"/>
</dbReference>
<dbReference type="Pfam" id="PF07690">
    <property type="entry name" value="MFS_1"/>
    <property type="match status" value="1"/>
</dbReference>
<dbReference type="CDD" id="cd17321">
    <property type="entry name" value="MFS_MMR_MDR_like"/>
    <property type="match status" value="1"/>
</dbReference>
<feature type="domain" description="Major facilitator superfamily (MFS) profile" evidence="6">
    <location>
        <begin position="6"/>
        <end position="436"/>
    </location>
</feature>
<reference evidence="8" key="1">
    <citation type="journal article" date="2019" name="Int. J. Syst. Evol. Microbiol.">
        <title>The Global Catalogue of Microorganisms (GCM) 10K type strain sequencing project: providing services to taxonomists for standard genome sequencing and annotation.</title>
        <authorList>
            <consortium name="The Broad Institute Genomics Platform"/>
            <consortium name="The Broad Institute Genome Sequencing Center for Infectious Disease"/>
            <person name="Wu L."/>
            <person name="Ma J."/>
        </authorList>
    </citation>
    <scope>NUCLEOTIDE SEQUENCE [LARGE SCALE GENOMIC DNA]</scope>
    <source>
        <strain evidence="8">CCM 7526</strain>
    </source>
</reference>
<comment type="subcellular location">
    <subcellularLocation>
        <location evidence="1">Cell membrane</location>
        <topology evidence="1">Multi-pass membrane protein</topology>
    </subcellularLocation>
</comment>
<protein>
    <submittedName>
        <fullName evidence="7">MFS transporter</fullName>
    </submittedName>
</protein>
<dbReference type="Proteomes" id="UP001597183">
    <property type="component" value="Unassembled WGS sequence"/>
</dbReference>
<feature type="transmembrane region" description="Helical" evidence="5">
    <location>
        <begin position="357"/>
        <end position="381"/>
    </location>
</feature>
<dbReference type="PROSITE" id="PS50850">
    <property type="entry name" value="MFS"/>
    <property type="match status" value="1"/>
</dbReference>
<feature type="transmembrane region" description="Helical" evidence="5">
    <location>
        <begin position="131"/>
        <end position="152"/>
    </location>
</feature>
<dbReference type="Gene3D" id="1.20.1720.10">
    <property type="entry name" value="Multidrug resistance protein D"/>
    <property type="match status" value="1"/>
</dbReference>
<feature type="transmembrane region" description="Helical" evidence="5">
    <location>
        <begin position="388"/>
        <end position="406"/>
    </location>
</feature>
<sequence>MNRSVALLASVTGAMMVAIDGTALLIAQPNMLRDLNASVVEVQWTSTAYLVAVASLLILGGRLGDRFGHARLLLIGAGGFGAASVAIVLAPGIDGVIAGRAVQGLFGALLQPATLALLRLAFPADRLSMPVAIRTSGIGVAAALGPVLGGALVDQYGWRSVFIINVPVALLIVAAAVSVGGLEGPRQPVRVRLPLLESALTATSIGLLVHALTAVPLTGWAVPTTLFPLSGAAVLAVLMVSHQRRAVDALVPAAVARSRPVMASMCLLLVVAAALFGSLFVASLTIQDGQRLSALAGGLQVLPLTAAMVLGAPLVGLALRRWDARRIAVTGVILVAAAVAGLARFGPVAATTGLLGAGYAIVMVTATGTVVGDAPPVYAGVVGGLKQTALNLGSTVGIAIAAAIMTGWSIDAALWVLCATVLLALVPAALLTRPLLVDSVGGRGGNGLEGPVGAGGR</sequence>
<dbReference type="InterPro" id="IPR036259">
    <property type="entry name" value="MFS_trans_sf"/>
</dbReference>
<feature type="transmembrane region" description="Helical" evidence="5">
    <location>
        <begin position="158"/>
        <end position="182"/>
    </location>
</feature>
<accession>A0ABW4A157</accession>
<keyword evidence="2 5" id="KW-0812">Transmembrane</keyword>
<dbReference type="PANTHER" id="PTHR42718">
    <property type="entry name" value="MAJOR FACILITATOR SUPERFAMILY MULTIDRUG TRANSPORTER MFSC"/>
    <property type="match status" value="1"/>
</dbReference>
<dbReference type="PANTHER" id="PTHR42718:SF42">
    <property type="entry name" value="EXPORT PROTEIN"/>
    <property type="match status" value="1"/>
</dbReference>
<comment type="caution">
    <text evidence="7">The sequence shown here is derived from an EMBL/GenBank/DDBJ whole genome shotgun (WGS) entry which is preliminary data.</text>
</comment>
<dbReference type="RefSeq" id="WP_317793880.1">
    <property type="nucleotide sequence ID" value="NZ_AP028461.1"/>
</dbReference>
<feature type="transmembrane region" description="Helical" evidence="5">
    <location>
        <begin position="292"/>
        <end position="315"/>
    </location>
</feature>
<keyword evidence="4 5" id="KW-0472">Membrane</keyword>